<accession>A0A6I2MKP8</accession>
<dbReference type="Proteomes" id="UP000441585">
    <property type="component" value="Unassembled WGS sequence"/>
</dbReference>
<dbReference type="NCBIfam" id="TIGR02867">
    <property type="entry name" value="spore_II_P"/>
    <property type="match status" value="1"/>
</dbReference>
<organism evidence="2 3">
    <name type="scientific">Metabacillus idriensis</name>
    <dbReference type="NCBI Taxonomy" id="324768"/>
    <lineage>
        <taxon>Bacteria</taxon>
        <taxon>Bacillati</taxon>
        <taxon>Bacillota</taxon>
        <taxon>Bacilli</taxon>
        <taxon>Bacillales</taxon>
        <taxon>Bacillaceae</taxon>
        <taxon>Metabacillus</taxon>
    </lineage>
</organism>
<evidence type="ECO:0000313" key="2">
    <source>
        <dbReference type="EMBL" id="MRX56423.1"/>
    </source>
</evidence>
<sequence length="302" mass="34654">MQSDKELINLLKESYPLEPSSEFISNTEIKLKHKARKMSRNKRIGQFSMATAGVLLGAMILTWFFIFSGNDVILKTVSYTKDQQAPPSYQQEPAVLIYSTHNHESFIPEIDAENINEAYHEDINVLKVGKKLTQLLENKKINTIIDDTDFMGEMKKRNLTFQKSYQVSRESVKNVLIKNNRIQMVFDIHRDAQKRDVTTLNIEGMDYAKIAFTISSDNKNYEQNKIFAQLLNDRLEARYPGISRGVFLKSQTAYSTYSYNQDLHEQSVLLEIGGAENTIEEEYRTAEALSEVISDVIKNDGN</sequence>
<dbReference type="Pfam" id="PF07454">
    <property type="entry name" value="SpoIIP"/>
    <property type="match status" value="1"/>
</dbReference>
<keyword evidence="3" id="KW-1185">Reference proteome</keyword>
<proteinExistence type="predicted"/>
<keyword evidence="1" id="KW-0812">Transmembrane</keyword>
<evidence type="ECO:0000256" key="1">
    <source>
        <dbReference type="SAM" id="Phobius"/>
    </source>
</evidence>
<comment type="caution">
    <text evidence="2">The sequence shown here is derived from an EMBL/GenBank/DDBJ whole genome shotgun (WGS) entry which is preliminary data.</text>
</comment>
<feature type="transmembrane region" description="Helical" evidence="1">
    <location>
        <begin position="44"/>
        <end position="66"/>
    </location>
</feature>
<dbReference type="InterPro" id="IPR010897">
    <property type="entry name" value="Spore_II_P"/>
</dbReference>
<dbReference type="RefSeq" id="WP_070877820.1">
    <property type="nucleotide sequence ID" value="NZ_CAJGAA010000005.1"/>
</dbReference>
<protein>
    <submittedName>
        <fullName evidence="2">Stage II sporulation protein P</fullName>
    </submittedName>
</protein>
<keyword evidence="1" id="KW-1133">Transmembrane helix</keyword>
<keyword evidence="1" id="KW-0472">Membrane</keyword>
<evidence type="ECO:0000313" key="3">
    <source>
        <dbReference type="Proteomes" id="UP000441585"/>
    </source>
</evidence>
<dbReference type="SUPFAM" id="SSF53187">
    <property type="entry name" value="Zn-dependent exopeptidases"/>
    <property type="match status" value="1"/>
</dbReference>
<reference evidence="2 3" key="1">
    <citation type="submission" date="2019-11" db="EMBL/GenBank/DDBJ databases">
        <title>Bacillus idriensis genome.</title>
        <authorList>
            <person name="Konopka E.N."/>
            <person name="Newman J.D."/>
        </authorList>
    </citation>
    <scope>NUCLEOTIDE SEQUENCE [LARGE SCALE GENOMIC DNA]</scope>
    <source>
        <strain evidence="2 3">DSM 19097</strain>
    </source>
</reference>
<dbReference type="EMBL" id="WKKF01000012">
    <property type="protein sequence ID" value="MRX56423.1"/>
    <property type="molecule type" value="Genomic_DNA"/>
</dbReference>
<gene>
    <name evidence="2" type="ORF">GJU41_20905</name>
</gene>
<dbReference type="Gene3D" id="3.40.630.40">
    <property type="entry name" value="Zn-dependent exopeptidases"/>
    <property type="match status" value="1"/>
</dbReference>
<dbReference type="AlphaFoldDB" id="A0A6I2MKP8"/>
<name>A0A6I2MKP8_9BACI</name>